<dbReference type="Proteomes" id="UP000607653">
    <property type="component" value="Unassembled WGS sequence"/>
</dbReference>
<dbReference type="EMBL" id="DUZY01000002">
    <property type="protein sequence ID" value="DAD26977.1"/>
    <property type="molecule type" value="Genomic_DNA"/>
</dbReference>
<dbReference type="InterPro" id="IPR007493">
    <property type="entry name" value="DUF538"/>
</dbReference>
<keyword evidence="1" id="KW-0732">Signal</keyword>
<sequence length="152" mass="16629">MARDSIFIFSLVLFFLLSSANASENPNSVSSSVHEELRKNGFPTGLLPTNVVAYTLNRTSGDFSVNLGDSCKVLIPPDNYETAYSKKITGKLIHRRIANLDGIRVRAFFTWWSITGIISSGENLILEAGIGSATYPSKSFEESLTCKGQRSS</sequence>
<dbReference type="Gene3D" id="2.30.240.10">
    <property type="entry name" value="At5g01610-like"/>
    <property type="match status" value="1"/>
</dbReference>
<proteinExistence type="predicted"/>
<organism evidence="2 3">
    <name type="scientific">Nelumbo nucifera</name>
    <name type="common">Sacred lotus</name>
    <dbReference type="NCBI Taxonomy" id="4432"/>
    <lineage>
        <taxon>Eukaryota</taxon>
        <taxon>Viridiplantae</taxon>
        <taxon>Streptophyta</taxon>
        <taxon>Embryophyta</taxon>
        <taxon>Tracheophyta</taxon>
        <taxon>Spermatophyta</taxon>
        <taxon>Magnoliopsida</taxon>
        <taxon>Proteales</taxon>
        <taxon>Nelumbonaceae</taxon>
        <taxon>Nelumbo</taxon>
    </lineage>
</organism>
<comment type="caution">
    <text evidence="2">The sequence shown here is derived from an EMBL/GenBank/DDBJ whole genome shotgun (WGS) entry which is preliminary data.</text>
</comment>
<dbReference type="InterPro" id="IPR036758">
    <property type="entry name" value="At5g01610-like"/>
</dbReference>
<reference evidence="2 3" key="1">
    <citation type="journal article" date="2020" name="Mol. Biol. Evol.">
        <title>Distinct Expression and Methylation Patterns for Genes with Different Fates following a Single Whole-Genome Duplication in Flowering Plants.</title>
        <authorList>
            <person name="Shi T."/>
            <person name="Rahmani R.S."/>
            <person name="Gugger P.F."/>
            <person name="Wang M."/>
            <person name="Li H."/>
            <person name="Zhang Y."/>
            <person name="Li Z."/>
            <person name="Wang Q."/>
            <person name="Van de Peer Y."/>
            <person name="Marchal K."/>
            <person name="Chen J."/>
        </authorList>
    </citation>
    <scope>NUCLEOTIDE SEQUENCE [LARGE SCALE GENOMIC DNA]</scope>
    <source>
        <tissue evidence="2">Leaf</tissue>
    </source>
</reference>
<evidence type="ECO:0000313" key="3">
    <source>
        <dbReference type="Proteomes" id="UP000607653"/>
    </source>
</evidence>
<evidence type="ECO:0000256" key="1">
    <source>
        <dbReference type="SAM" id="SignalP"/>
    </source>
</evidence>
<protein>
    <submittedName>
        <fullName evidence="2">Uncharacterized protein</fullName>
    </submittedName>
</protein>
<name>A0A822Y3H7_NELNU</name>
<keyword evidence="3" id="KW-1185">Reference proteome</keyword>
<feature type="signal peptide" evidence="1">
    <location>
        <begin position="1"/>
        <end position="22"/>
    </location>
</feature>
<accession>A0A822Y3H7</accession>
<dbReference type="PANTHER" id="PTHR31676">
    <property type="entry name" value="T31J12.3 PROTEIN-RELATED"/>
    <property type="match status" value="1"/>
</dbReference>
<dbReference type="AlphaFoldDB" id="A0A822Y3H7"/>
<dbReference type="SUPFAM" id="SSF141562">
    <property type="entry name" value="At5g01610-like"/>
    <property type="match status" value="1"/>
</dbReference>
<dbReference type="PANTHER" id="PTHR31676:SF172">
    <property type="entry name" value="OS01G0595400 PROTEIN"/>
    <property type="match status" value="1"/>
</dbReference>
<dbReference type="Pfam" id="PF04398">
    <property type="entry name" value="DUF538"/>
    <property type="match status" value="1"/>
</dbReference>
<evidence type="ECO:0000313" key="2">
    <source>
        <dbReference type="EMBL" id="DAD26977.1"/>
    </source>
</evidence>
<feature type="chain" id="PRO_5032332816" evidence="1">
    <location>
        <begin position="23"/>
        <end position="152"/>
    </location>
</feature>
<gene>
    <name evidence="2" type="ORF">HUJ06_028445</name>
</gene>